<dbReference type="SMART" id="SM00650">
    <property type="entry name" value="rADc"/>
    <property type="match status" value="1"/>
</dbReference>
<evidence type="ECO:0000259" key="9">
    <source>
        <dbReference type="SMART" id="SM00650"/>
    </source>
</evidence>
<dbReference type="InterPro" id="IPR001737">
    <property type="entry name" value="KsgA/Erm"/>
</dbReference>
<feature type="binding site" evidence="7 8">
    <location>
        <position position="60"/>
    </location>
    <ligand>
        <name>S-adenosyl-L-methionine</name>
        <dbReference type="ChEBI" id="CHEBI:59789"/>
    </ligand>
</feature>
<reference evidence="10 11" key="1">
    <citation type="journal article" date="2014" name="BMC Genomics">
        <title>A genomic perspective on a new bacterial genus and species from the Alcaligenaceae family, Basilea psittacipulmonis.</title>
        <authorList>
            <person name="Whiteson K.L."/>
            <person name="Hernandez D."/>
            <person name="Lazarevic V."/>
            <person name="Gaia N."/>
            <person name="Farinelli L."/>
            <person name="Francois P."/>
            <person name="Pilo P."/>
            <person name="Frey J."/>
            <person name="Schrenzel J."/>
        </authorList>
    </citation>
    <scope>NUCLEOTIDE SEQUENCE [LARGE SCALE GENOMIC DNA]</scope>
    <source>
        <strain evidence="10 11">DSM 24701</strain>
    </source>
</reference>
<name>A0A077DFP6_9BURK</name>
<dbReference type="InterPro" id="IPR020596">
    <property type="entry name" value="rRNA_Ade_Mease_Trfase_CS"/>
</dbReference>
<sequence length="257" mass="29489">MAHQARKRFGQHFLSDQSVIDEIVGVIAPLSTDRMVEIGPGLSALTAPLLHRLNHLQVVEIDRDLAKRLRNTYPPEKLTVHEIDALEFDFSLCGHPLRIVGNLPYNISTPLLFHLMNVAHLVVDQHFMLQKEVIDRMVAQPGSSAYGRLSVMLQERYKMFSLFDVPPEAFNPPPKVMSSIVRMIPLPNDRPQARSYETFSRMVLEAFSQKRKMLRRSLQAYQIDWDVVGISETARPEELSVTDFIKLSDYCFDRESK</sequence>
<comment type="catalytic activity">
    <reaction evidence="7">
        <text>adenosine(1518)/adenosine(1519) in 16S rRNA + 4 S-adenosyl-L-methionine = N(6)-dimethyladenosine(1518)/N(6)-dimethyladenosine(1519) in 16S rRNA + 4 S-adenosyl-L-homocysteine + 4 H(+)</text>
        <dbReference type="Rhea" id="RHEA:19609"/>
        <dbReference type="Rhea" id="RHEA-COMP:10232"/>
        <dbReference type="Rhea" id="RHEA-COMP:10233"/>
        <dbReference type="ChEBI" id="CHEBI:15378"/>
        <dbReference type="ChEBI" id="CHEBI:57856"/>
        <dbReference type="ChEBI" id="CHEBI:59789"/>
        <dbReference type="ChEBI" id="CHEBI:74411"/>
        <dbReference type="ChEBI" id="CHEBI:74493"/>
        <dbReference type="EC" id="2.1.1.182"/>
    </reaction>
</comment>
<dbReference type="SUPFAM" id="SSF53335">
    <property type="entry name" value="S-adenosyl-L-methionine-dependent methyltransferases"/>
    <property type="match status" value="1"/>
</dbReference>
<dbReference type="KEGG" id="bpsi:IX83_06480"/>
<dbReference type="InterPro" id="IPR029063">
    <property type="entry name" value="SAM-dependent_MTases_sf"/>
</dbReference>
<organism evidence="10 11">
    <name type="scientific">Basilea psittacipulmonis DSM 24701</name>
    <dbReference type="NCBI Taxonomy" id="1072685"/>
    <lineage>
        <taxon>Bacteria</taxon>
        <taxon>Pseudomonadati</taxon>
        <taxon>Pseudomonadota</taxon>
        <taxon>Betaproteobacteria</taxon>
        <taxon>Burkholderiales</taxon>
        <taxon>Alcaligenaceae</taxon>
        <taxon>Basilea</taxon>
    </lineage>
</organism>
<dbReference type="EMBL" id="CP009238">
    <property type="protein sequence ID" value="AIL33006.1"/>
    <property type="molecule type" value="Genomic_DNA"/>
</dbReference>
<dbReference type="GO" id="GO:0005829">
    <property type="term" value="C:cytosol"/>
    <property type="evidence" value="ECO:0007669"/>
    <property type="project" value="TreeGrafter"/>
</dbReference>
<dbReference type="GO" id="GO:0052908">
    <property type="term" value="F:16S rRNA (adenine(1518)-N(6)/adenine(1519)-N(6))-dimethyltransferase activity"/>
    <property type="evidence" value="ECO:0007669"/>
    <property type="project" value="UniProtKB-EC"/>
</dbReference>
<feature type="domain" description="Ribosomal RNA adenine methylase transferase N-terminal" evidence="9">
    <location>
        <begin position="19"/>
        <end position="187"/>
    </location>
</feature>
<keyword evidence="11" id="KW-1185">Reference proteome</keyword>
<evidence type="ECO:0000256" key="5">
    <source>
        <dbReference type="ARBA" id="ARBA00022691"/>
    </source>
</evidence>
<comment type="function">
    <text evidence="7">Specifically dimethylates two adjacent adenosines (A1518 and A1519) in the loop of a conserved hairpin near the 3'-end of 16S rRNA in the 30S particle. May play a critical role in biogenesis of 30S subunits.</text>
</comment>
<dbReference type="InterPro" id="IPR023165">
    <property type="entry name" value="rRNA_Ade_diMease-like_C"/>
</dbReference>
<dbReference type="EC" id="2.1.1.182" evidence="7"/>
<feature type="binding site" evidence="7 8">
    <location>
        <position position="14"/>
    </location>
    <ligand>
        <name>S-adenosyl-L-methionine</name>
        <dbReference type="ChEBI" id="CHEBI:59789"/>
    </ligand>
</feature>
<proteinExistence type="inferred from homology"/>
<evidence type="ECO:0000256" key="2">
    <source>
        <dbReference type="ARBA" id="ARBA00022552"/>
    </source>
</evidence>
<dbReference type="Pfam" id="PF00398">
    <property type="entry name" value="RrnaAD"/>
    <property type="match status" value="1"/>
</dbReference>
<keyword evidence="6 7" id="KW-0694">RNA-binding</keyword>
<dbReference type="Proteomes" id="UP000028945">
    <property type="component" value="Chromosome"/>
</dbReference>
<dbReference type="AlphaFoldDB" id="A0A077DFP6"/>
<dbReference type="Gene3D" id="1.10.8.100">
    <property type="entry name" value="Ribosomal RNA adenine dimethylase-like, domain 2"/>
    <property type="match status" value="1"/>
</dbReference>
<dbReference type="Gene3D" id="3.40.50.150">
    <property type="entry name" value="Vaccinia Virus protein VP39"/>
    <property type="match status" value="1"/>
</dbReference>
<dbReference type="eggNOG" id="COG0030">
    <property type="taxonomic scope" value="Bacteria"/>
</dbReference>
<evidence type="ECO:0000313" key="11">
    <source>
        <dbReference type="Proteomes" id="UP000028945"/>
    </source>
</evidence>
<dbReference type="InterPro" id="IPR011530">
    <property type="entry name" value="rRNA_adenine_dimethylase"/>
</dbReference>
<dbReference type="RefSeq" id="WP_038500403.1">
    <property type="nucleotide sequence ID" value="NZ_AFWK01000030.1"/>
</dbReference>
<accession>A0A077DFP6</accession>
<keyword evidence="2 7" id="KW-0698">rRNA processing</keyword>
<dbReference type="GO" id="GO:0003723">
    <property type="term" value="F:RNA binding"/>
    <property type="evidence" value="ECO:0007669"/>
    <property type="project" value="UniProtKB-UniRule"/>
</dbReference>
<dbReference type="NCBIfam" id="TIGR00755">
    <property type="entry name" value="ksgA"/>
    <property type="match status" value="1"/>
</dbReference>
<dbReference type="HOGENOM" id="CLU_041220_0_1_4"/>
<evidence type="ECO:0000256" key="4">
    <source>
        <dbReference type="ARBA" id="ARBA00022679"/>
    </source>
</evidence>
<comment type="subcellular location">
    <subcellularLocation>
        <location evidence="7">Cytoplasm</location>
    </subcellularLocation>
</comment>
<keyword evidence="1 7" id="KW-0963">Cytoplasm</keyword>
<dbReference type="InterPro" id="IPR020598">
    <property type="entry name" value="rRNA_Ade_methylase_Trfase_N"/>
</dbReference>
<evidence type="ECO:0000256" key="6">
    <source>
        <dbReference type="ARBA" id="ARBA00022884"/>
    </source>
</evidence>
<feature type="binding site" evidence="7 8">
    <location>
        <position position="84"/>
    </location>
    <ligand>
        <name>S-adenosyl-L-methionine</name>
        <dbReference type="ChEBI" id="CHEBI:59789"/>
    </ligand>
</feature>
<dbReference type="PANTHER" id="PTHR11727">
    <property type="entry name" value="DIMETHYLADENOSINE TRANSFERASE"/>
    <property type="match status" value="1"/>
</dbReference>
<gene>
    <name evidence="7" type="primary">rsmA</name>
    <name evidence="7" type="synonym">ksgA</name>
    <name evidence="10" type="ORF">IX83_06480</name>
</gene>
<keyword evidence="3 7" id="KW-0489">Methyltransferase</keyword>
<dbReference type="PANTHER" id="PTHR11727:SF7">
    <property type="entry name" value="DIMETHYLADENOSINE TRANSFERASE-RELATED"/>
    <property type="match status" value="1"/>
</dbReference>
<evidence type="ECO:0000256" key="7">
    <source>
        <dbReference type="HAMAP-Rule" id="MF_00607"/>
    </source>
</evidence>
<dbReference type="PROSITE" id="PS01131">
    <property type="entry name" value="RRNA_A_DIMETH"/>
    <property type="match status" value="1"/>
</dbReference>
<protein>
    <recommendedName>
        <fullName evidence="7">Ribosomal RNA small subunit methyltransferase A</fullName>
        <ecNumber evidence="7">2.1.1.182</ecNumber>
    </recommendedName>
    <alternativeName>
        <fullName evidence="7">16S rRNA (adenine(1518)-N(6)/adenine(1519)-N(6))-dimethyltransferase</fullName>
    </alternativeName>
    <alternativeName>
        <fullName evidence="7">16S rRNA dimethyladenosine transferase</fullName>
    </alternativeName>
    <alternativeName>
        <fullName evidence="7">16S rRNA dimethylase</fullName>
    </alternativeName>
    <alternativeName>
        <fullName evidence="7">S-adenosylmethionine-6-N', N'-adenosyl(rRNA) dimethyltransferase</fullName>
    </alternativeName>
</protein>
<dbReference type="PROSITE" id="PS51689">
    <property type="entry name" value="SAM_RNA_A_N6_MT"/>
    <property type="match status" value="1"/>
</dbReference>
<feature type="binding site" evidence="7 8">
    <location>
        <position position="39"/>
    </location>
    <ligand>
        <name>S-adenosyl-L-methionine</name>
        <dbReference type="ChEBI" id="CHEBI:59789"/>
    </ligand>
</feature>
<dbReference type="HAMAP" id="MF_00607">
    <property type="entry name" value="16SrRNA_methyltr_A"/>
    <property type="match status" value="1"/>
</dbReference>
<dbReference type="STRING" id="1072685.IX83_06480"/>
<keyword evidence="4 7" id="KW-0808">Transferase</keyword>
<feature type="binding site" evidence="7 8">
    <location>
        <position position="12"/>
    </location>
    <ligand>
        <name>S-adenosyl-L-methionine</name>
        <dbReference type="ChEBI" id="CHEBI:59789"/>
    </ligand>
</feature>
<comment type="similarity">
    <text evidence="7">Belongs to the class I-like SAM-binding methyltransferase superfamily. rRNA adenine N(6)-methyltransferase family. RsmA subfamily.</text>
</comment>
<evidence type="ECO:0000313" key="10">
    <source>
        <dbReference type="EMBL" id="AIL33006.1"/>
    </source>
</evidence>
<feature type="binding site" evidence="7 8">
    <location>
        <position position="102"/>
    </location>
    <ligand>
        <name>S-adenosyl-L-methionine</name>
        <dbReference type="ChEBI" id="CHEBI:59789"/>
    </ligand>
</feature>
<evidence type="ECO:0000256" key="8">
    <source>
        <dbReference type="PROSITE-ProRule" id="PRU01026"/>
    </source>
</evidence>
<keyword evidence="5 7" id="KW-0949">S-adenosyl-L-methionine</keyword>
<dbReference type="OrthoDB" id="9814755at2"/>
<evidence type="ECO:0000256" key="1">
    <source>
        <dbReference type="ARBA" id="ARBA00022490"/>
    </source>
</evidence>
<evidence type="ECO:0000256" key="3">
    <source>
        <dbReference type="ARBA" id="ARBA00022603"/>
    </source>
</evidence>